<organism evidence="1">
    <name type="scientific">Manihot esculenta</name>
    <name type="common">Cassava</name>
    <name type="synonym">Jatropha manihot</name>
    <dbReference type="NCBI Taxonomy" id="3983"/>
    <lineage>
        <taxon>Eukaryota</taxon>
        <taxon>Viridiplantae</taxon>
        <taxon>Streptophyta</taxon>
        <taxon>Embryophyta</taxon>
        <taxon>Tracheophyta</taxon>
        <taxon>Spermatophyta</taxon>
        <taxon>Magnoliopsida</taxon>
        <taxon>eudicotyledons</taxon>
        <taxon>Gunneridae</taxon>
        <taxon>Pentapetalae</taxon>
        <taxon>rosids</taxon>
        <taxon>fabids</taxon>
        <taxon>Malpighiales</taxon>
        <taxon>Euphorbiaceae</taxon>
        <taxon>Crotonoideae</taxon>
        <taxon>Manihoteae</taxon>
        <taxon>Manihot</taxon>
    </lineage>
</organism>
<evidence type="ECO:0000313" key="1">
    <source>
        <dbReference type="EMBL" id="OAY42172.1"/>
    </source>
</evidence>
<reference evidence="1" key="1">
    <citation type="submission" date="2016-02" db="EMBL/GenBank/DDBJ databases">
        <title>WGS assembly of Manihot esculenta.</title>
        <authorList>
            <person name="Bredeson J.V."/>
            <person name="Prochnik S.E."/>
            <person name="Lyons J.B."/>
            <person name="Schmutz J."/>
            <person name="Grimwood J."/>
            <person name="Vrebalov J."/>
            <person name="Bart R.S."/>
            <person name="Amuge T."/>
            <person name="Ferguson M.E."/>
            <person name="Green R."/>
            <person name="Putnam N."/>
            <person name="Stites J."/>
            <person name="Rounsley S."/>
            <person name="Rokhsar D.S."/>
        </authorList>
    </citation>
    <scope>NUCLEOTIDE SEQUENCE [LARGE SCALE GENOMIC DNA]</scope>
    <source>
        <tissue evidence="1">Leaf</tissue>
    </source>
</reference>
<protein>
    <submittedName>
        <fullName evidence="1">Uncharacterized protein</fullName>
    </submittedName>
</protein>
<proteinExistence type="predicted"/>
<accession>A0A2C9VBE5</accession>
<dbReference type="AlphaFoldDB" id="A0A2C9VBE5"/>
<name>A0A2C9VBE5_MANES</name>
<dbReference type="EMBL" id="CM004395">
    <property type="protein sequence ID" value="OAY42172.1"/>
    <property type="molecule type" value="Genomic_DNA"/>
</dbReference>
<gene>
    <name evidence="1" type="ORF">MANES_09G158600</name>
</gene>
<sequence>MIADRIRFLLTMNHQICWRDHLFVGETIYSWVVIVGDYHQLVLQIAIAGAENPICSLLSG</sequence>